<keyword evidence="1" id="KW-1133">Transmembrane helix</keyword>
<evidence type="ECO:0000313" key="3">
    <source>
        <dbReference type="Proteomes" id="UP001432322"/>
    </source>
</evidence>
<feature type="non-terminal residue" evidence="2">
    <location>
        <position position="1"/>
    </location>
</feature>
<name>A0AAV5WTF9_9BILA</name>
<feature type="transmembrane region" description="Helical" evidence="1">
    <location>
        <begin position="54"/>
        <end position="74"/>
    </location>
</feature>
<reference evidence="2" key="1">
    <citation type="submission" date="2023-10" db="EMBL/GenBank/DDBJ databases">
        <title>Genome assembly of Pristionchus species.</title>
        <authorList>
            <person name="Yoshida K."/>
            <person name="Sommer R.J."/>
        </authorList>
    </citation>
    <scope>NUCLEOTIDE SEQUENCE</scope>
    <source>
        <strain evidence="2">RS5133</strain>
    </source>
</reference>
<feature type="transmembrane region" description="Helical" evidence="1">
    <location>
        <begin position="213"/>
        <end position="235"/>
    </location>
</feature>
<dbReference type="AlphaFoldDB" id="A0AAV5WTF9"/>
<evidence type="ECO:0000256" key="1">
    <source>
        <dbReference type="SAM" id="Phobius"/>
    </source>
</evidence>
<dbReference type="EMBL" id="BTSY01000006">
    <property type="protein sequence ID" value="GMT33910.1"/>
    <property type="molecule type" value="Genomic_DNA"/>
</dbReference>
<keyword evidence="1" id="KW-0472">Membrane</keyword>
<evidence type="ECO:0000313" key="2">
    <source>
        <dbReference type="EMBL" id="GMT33910.1"/>
    </source>
</evidence>
<feature type="transmembrane region" description="Helical" evidence="1">
    <location>
        <begin position="184"/>
        <end position="201"/>
    </location>
</feature>
<sequence>QALVMSCVWIGHLTSVILYFAVIRNLKKQHSCSVILRECHNCASHGFVSIRRMFAIFATITLILVVFPVAFMAVHEFLICFRWHHEDLSPQELHAHSHNSHAYFRLAIKISTLNPTINVVVYAMKHKQVYIGVREMFSRKFSSLIISLLAMQFCAESNNNRFYVNPSMSVMEIVDWLNRPFFDFFFGLSMVATNTMVFVLIHKHANVRRDKEYSLLAMLVLFNSLLGTMVIYQVFF</sequence>
<protein>
    <recommendedName>
        <fullName evidence="4">G protein-coupled receptor</fullName>
    </recommendedName>
</protein>
<accession>A0AAV5WTF9</accession>
<dbReference type="Proteomes" id="UP001432322">
    <property type="component" value="Unassembled WGS sequence"/>
</dbReference>
<keyword evidence="1" id="KW-0812">Transmembrane</keyword>
<gene>
    <name evidence="2" type="ORF">PFISCL1PPCAC_25208</name>
</gene>
<comment type="caution">
    <text evidence="2">The sequence shown here is derived from an EMBL/GenBank/DDBJ whole genome shotgun (WGS) entry which is preliminary data.</text>
</comment>
<organism evidence="2 3">
    <name type="scientific">Pristionchus fissidentatus</name>
    <dbReference type="NCBI Taxonomy" id="1538716"/>
    <lineage>
        <taxon>Eukaryota</taxon>
        <taxon>Metazoa</taxon>
        <taxon>Ecdysozoa</taxon>
        <taxon>Nematoda</taxon>
        <taxon>Chromadorea</taxon>
        <taxon>Rhabditida</taxon>
        <taxon>Rhabditina</taxon>
        <taxon>Diplogasteromorpha</taxon>
        <taxon>Diplogasteroidea</taxon>
        <taxon>Neodiplogasteridae</taxon>
        <taxon>Pristionchus</taxon>
    </lineage>
</organism>
<feature type="non-terminal residue" evidence="2">
    <location>
        <position position="236"/>
    </location>
</feature>
<evidence type="ECO:0008006" key="4">
    <source>
        <dbReference type="Google" id="ProtNLM"/>
    </source>
</evidence>
<keyword evidence="3" id="KW-1185">Reference proteome</keyword>
<proteinExistence type="predicted"/>
<feature type="transmembrane region" description="Helical" evidence="1">
    <location>
        <begin position="6"/>
        <end position="23"/>
    </location>
</feature>